<accession>A0ABT3EYG6</accession>
<keyword evidence="1" id="KW-0472">Membrane</keyword>
<protein>
    <submittedName>
        <fullName evidence="2">Uncharacterized protein</fullName>
    </submittedName>
</protein>
<keyword evidence="1" id="KW-1133">Transmembrane helix</keyword>
<comment type="caution">
    <text evidence="2">The sequence shown here is derived from an EMBL/GenBank/DDBJ whole genome shotgun (WGS) entry which is preliminary data.</text>
</comment>
<evidence type="ECO:0000256" key="1">
    <source>
        <dbReference type="SAM" id="Phobius"/>
    </source>
</evidence>
<gene>
    <name evidence="2" type="ORF">NGM45_22970</name>
</gene>
<feature type="transmembrane region" description="Helical" evidence="1">
    <location>
        <begin position="44"/>
        <end position="65"/>
    </location>
</feature>
<dbReference type="EMBL" id="JAOXJG010000026">
    <property type="protein sequence ID" value="MCW1241890.1"/>
    <property type="molecule type" value="Genomic_DNA"/>
</dbReference>
<proteinExistence type="predicted"/>
<organism evidence="2 3">
    <name type="scientific">Bacillus pretiosus</name>
    <dbReference type="NCBI Taxonomy" id="2983392"/>
    <lineage>
        <taxon>Bacteria</taxon>
        <taxon>Bacillati</taxon>
        <taxon>Bacillota</taxon>
        <taxon>Bacilli</taxon>
        <taxon>Bacillales</taxon>
        <taxon>Bacillaceae</taxon>
        <taxon>Bacillus</taxon>
    </lineage>
</organism>
<evidence type="ECO:0000313" key="3">
    <source>
        <dbReference type="Proteomes" id="UP001060566"/>
    </source>
</evidence>
<reference evidence="2" key="1">
    <citation type="submission" date="2022-10" db="EMBL/GenBank/DDBJ databases">
        <title>De novo draft assembly of the Pseudomonas pretiosus genome isolated from the plants rhizorohere.</title>
        <authorList>
            <person name="Robas M."/>
            <person name="Fernandez V.M."/>
            <person name="Provanza A."/>
            <person name="Jimenez P.A."/>
        </authorList>
    </citation>
    <scope>NUCLEOTIDE SEQUENCE</scope>
    <source>
        <strain evidence="2">SAICEU11T</strain>
    </source>
</reference>
<dbReference type="RefSeq" id="WP_264462794.1">
    <property type="nucleotide sequence ID" value="NZ_JAOXJG010000026.1"/>
</dbReference>
<name>A0ABT3EYG6_9BACI</name>
<keyword evidence="1" id="KW-0812">Transmembrane</keyword>
<dbReference type="Proteomes" id="UP001060566">
    <property type="component" value="Unassembled WGS sequence"/>
</dbReference>
<keyword evidence="3" id="KW-1185">Reference proteome</keyword>
<sequence>METKQAVRSSITVLFRMAAAIIAVIFGIMALAGFLNNDEYNSGIISGITFILSGGISAAFFLFMAKVIELKEAALFELRQLNTKE</sequence>
<feature type="transmembrane region" description="Helical" evidence="1">
    <location>
        <begin position="12"/>
        <end position="32"/>
    </location>
</feature>
<evidence type="ECO:0000313" key="2">
    <source>
        <dbReference type="EMBL" id="MCW1241890.1"/>
    </source>
</evidence>
<dbReference type="GeneID" id="301200751"/>